<evidence type="ECO:0000256" key="1">
    <source>
        <dbReference type="SAM" id="Coils"/>
    </source>
</evidence>
<proteinExistence type="predicted"/>
<name>K1SFW9_9ZZZZ</name>
<organism evidence="2">
    <name type="scientific">human gut metagenome</name>
    <dbReference type="NCBI Taxonomy" id="408170"/>
    <lineage>
        <taxon>unclassified sequences</taxon>
        <taxon>metagenomes</taxon>
        <taxon>organismal metagenomes</taxon>
    </lineage>
</organism>
<dbReference type="Gene3D" id="1.10.132.20">
    <property type="entry name" value="Ribosome-recycling factor"/>
    <property type="match status" value="1"/>
</dbReference>
<keyword evidence="1" id="KW-0175">Coiled coil</keyword>
<dbReference type="AlphaFoldDB" id="K1SFW9"/>
<dbReference type="InterPro" id="IPR036191">
    <property type="entry name" value="RRF_sf"/>
</dbReference>
<sequence length="82" mass="9026">PDNSITELIKQLDELSDTYTNALKNIRTEAIQLTKELEKVSGATEDGRKKTKKSADDADRLARAQKELAFAESETAKKNCGA</sequence>
<reference evidence="2" key="1">
    <citation type="journal article" date="2013" name="Environ. Microbiol.">
        <title>Microbiota from the distal guts of lean and obese adolescents exhibit partial functional redundancy besides clear differences in community structure.</title>
        <authorList>
            <person name="Ferrer M."/>
            <person name="Ruiz A."/>
            <person name="Lanza F."/>
            <person name="Haange S.B."/>
            <person name="Oberbach A."/>
            <person name="Till H."/>
            <person name="Bargiela R."/>
            <person name="Campoy C."/>
            <person name="Segura M.T."/>
            <person name="Richter M."/>
            <person name="von Bergen M."/>
            <person name="Seifert J."/>
            <person name="Suarez A."/>
        </authorList>
    </citation>
    <scope>NUCLEOTIDE SEQUENCE</scope>
</reference>
<comment type="caution">
    <text evidence="2">The sequence shown here is derived from an EMBL/GenBank/DDBJ whole genome shotgun (WGS) entry which is preliminary data.</text>
</comment>
<dbReference type="EMBL" id="AJWZ01011156">
    <property type="protein sequence ID" value="EKC46321.1"/>
    <property type="molecule type" value="Genomic_DNA"/>
</dbReference>
<feature type="non-terminal residue" evidence="2">
    <location>
        <position position="1"/>
    </location>
</feature>
<dbReference type="SUPFAM" id="SSF55194">
    <property type="entry name" value="Ribosome recycling factor, RRF"/>
    <property type="match status" value="1"/>
</dbReference>
<protein>
    <submittedName>
        <fullName evidence="2">Uncharacterized protein</fullName>
    </submittedName>
</protein>
<evidence type="ECO:0000313" key="2">
    <source>
        <dbReference type="EMBL" id="EKC46321.1"/>
    </source>
</evidence>
<gene>
    <name evidence="2" type="ORF">OBE_16326</name>
</gene>
<feature type="coiled-coil region" evidence="1">
    <location>
        <begin position="5"/>
        <end position="43"/>
    </location>
</feature>
<accession>K1SFW9</accession>